<evidence type="ECO:0000256" key="2">
    <source>
        <dbReference type="ARBA" id="ARBA00023002"/>
    </source>
</evidence>
<dbReference type="PRINTS" id="PR00080">
    <property type="entry name" value="SDRFAMILY"/>
</dbReference>
<dbReference type="SMART" id="SM00822">
    <property type="entry name" value="PKS_KR"/>
    <property type="match status" value="1"/>
</dbReference>
<evidence type="ECO:0000313" key="5">
    <source>
        <dbReference type="Proteomes" id="UP001318321"/>
    </source>
</evidence>
<evidence type="ECO:0000259" key="3">
    <source>
        <dbReference type="SMART" id="SM00822"/>
    </source>
</evidence>
<comment type="similarity">
    <text evidence="1">Belongs to the short-chain dehydrogenases/reductases (SDR) family.</text>
</comment>
<dbReference type="InterPro" id="IPR036291">
    <property type="entry name" value="NAD(P)-bd_dom_sf"/>
</dbReference>
<dbReference type="CDD" id="cd05233">
    <property type="entry name" value="SDR_c"/>
    <property type="match status" value="1"/>
</dbReference>
<reference evidence="4 5" key="1">
    <citation type="submission" date="2020-03" db="EMBL/GenBank/DDBJ databases">
        <title>Identification of Halomonas strains.</title>
        <authorList>
            <person name="Xiao Z."/>
            <person name="Dong F."/>
            <person name="Wang Z."/>
            <person name="Zhao J.-Y."/>
        </authorList>
    </citation>
    <scope>NUCLEOTIDE SEQUENCE [LARGE SCALE GENOMIC DNA]</scope>
    <source>
        <strain evidence="4 5">DX6</strain>
    </source>
</reference>
<dbReference type="Gene3D" id="3.40.50.720">
    <property type="entry name" value="NAD(P)-binding Rossmann-like Domain"/>
    <property type="match status" value="1"/>
</dbReference>
<dbReference type="InterPro" id="IPR002347">
    <property type="entry name" value="SDR_fam"/>
</dbReference>
<dbReference type="Proteomes" id="UP001318321">
    <property type="component" value="Unassembled WGS sequence"/>
</dbReference>
<sequence>MWAPLTRERRAHYPTLSGRHVVITGGASGIGAAMIEAFLAQGSQVSILDIDDEAARALQATLGKSASLSYRHCDLTDIAVLRETLKDLEQGLPIDALINNAANDRRQAFDDIEPEDWDHSQATNLRHHFFAAQAVARGMRERGCGVILNLGSVSWMRGNPSMSGYTTAKAGIHGLTRTLARELGPHGIRVNSLVPGAVITEKQTRLWRTPEQDAEFLSQQSLKFRLEPDDISAMALFLAADDSRGMTAQSIVVDAGLAHC</sequence>
<keyword evidence="5" id="KW-1185">Reference proteome</keyword>
<evidence type="ECO:0000256" key="1">
    <source>
        <dbReference type="ARBA" id="ARBA00006484"/>
    </source>
</evidence>
<dbReference type="SUPFAM" id="SSF51735">
    <property type="entry name" value="NAD(P)-binding Rossmann-fold domains"/>
    <property type="match status" value="1"/>
</dbReference>
<accession>A0ABX0PTZ0</accession>
<dbReference type="PANTHER" id="PTHR42760">
    <property type="entry name" value="SHORT-CHAIN DEHYDROGENASES/REDUCTASES FAMILY MEMBER"/>
    <property type="match status" value="1"/>
</dbReference>
<dbReference type="EMBL" id="JAAQTO010000023">
    <property type="protein sequence ID" value="NIC05657.1"/>
    <property type="molecule type" value="Genomic_DNA"/>
</dbReference>
<dbReference type="PRINTS" id="PR00081">
    <property type="entry name" value="GDHRDH"/>
</dbReference>
<dbReference type="InterPro" id="IPR057326">
    <property type="entry name" value="KR_dom"/>
</dbReference>
<organism evidence="4 5">
    <name type="scientific">Billgrantia bachuensis</name>
    <dbReference type="NCBI Taxonomy" id="2717286"/>
    <lineage>
        <taxon>Bacteria</taxon>
        <taxon>Pseudomonadati</taxon>
        <taxon>Pseudomonadota</taxon>
        <taxon>Gammaproteobacteria</taxon>
        <taxon>Oceanospirillales</taxon>
        <taxon>Halomonadaceae</taxon>
        <taxon>Billgrantia</taxon>
    </lineage>
</organism>
<proteinExistence type="inferred from homology"/>
<dbReference type="Pfam" id="PF13561">
    <property type="entry name" value="adh_short_C2"/>
    <property type="match status" value="1"/>
</dbReference>
<dbReference type="InterPro" id="IPR020904">
    <property type="entry name" value="Sc_DH/Rdtase_CS"/>
</dbReference>
<feature type="domain" description="Ketoreductase" evidence="3">
    <location>
        <begin position="19"/>
        <end position="202"/>
    </location>
</feature>
<protein>
    <submittedName>
        <fullName evidence="4">SDR family oxidoreductase</fullName>
    </submittedName>
</protein>
<keyword evidence="2" id="KW-0560">Oxidoreductase</keyword>
<comment type="caution">
    <text evidence="4">The sequence shown here is derived from an EMBL/GenBank/DDBJ whole genome shotgun (WGS) entry which is preliminary data.</text>
</comment>
<dbReference type="PROSITE" id="PS00061">
    <property type="entry name" value="ADH_SHORT"/>
    <property type="match status" value="1"/>
</dbReference>
<evidence type="ECO:0000313" key="4">
    <source>
        <dbReference type="EMBL" id="NIC05657.1"/>
    </source>
</evidence>
<name>A0ABX0PTZ0_9GAMM</name>
<dbReference type="PANTHER" id="PTHR42760:SF133">
    <property type="entry name" value="3-OXOACYL-[ACYL-CARRIER-PROTEIN] REDUCTASE"/>
    <property type="match status" value="1"/>
</dbReference>
<gene>
    <name evidence="4" type="ORF">HBJ55_09485</name>
</gene>